<organism evidence="2 3">
    <name type="scientific">Sorghum bicolor</name>
    <name type="common">Sorghum</name>
    <name type="synonym">Sorghum vulgare</name>
    <dbReference type="NCBI Taxonomy" id="4558"/>
    <lineage>
        <taxon>Eukaryota</taxon>
        <taxon>Viridiplantae</taxon>
        <taxon>Streptophyta</taxon>
        <taxon>Embryophyta</taxon>
        <taxon>Tracheophyta</taxon>
        <taxon>Spermatophyta</taxon>
        <taxon>Magnoliopsida</taxon>
        <taxon>Liliopsida</taxon>
        <taxon>Poales</taxon>
        <taxon>Poaceae</taxon>
        <taxon>PACMAD clade</taxon>
        <taxon>Panicoideae</taxon>
        <taxon>Andropogonodae</taxon>
        <taxon>Andropogoneae</taxon>
        <taxon>Sorghinae</taxon>
        <taxon>Sorghum</taxon>
    </lineage>
</organism>
<dbReference type="PANTHER" id="PTHR33087:SF31">
    <property type="entry name" value="OS06G0482850 PROTEIN"/>
    <property type="match status" value="1"/>
</dbReference>
<reference evidence="3" key="2">
    <citation type="journal article" date="2018" name="Plant J.">
        <title>The Sorghum bicolor reference genome: improved assembly, gene annotations, a transcriptome atlas, and signatures of genome organization.</title>
        <authorList>
            <person name="McCormick R.F."/>
            <person name="Truong S.K."/>
            <person name="Sreedasyam A."/>
            <person name="Jenkins J."/>
            <person name="Shu S."/>
            <person name="Sims D."/>
            <person name="Kennedy M."/>
            <person name="Amirebrahimi M."/>
            <person name="Weers B.D."/>
            <person name="McKinley B."/>
            <person name="Mattison A."/>
            <person name="Morishige D.T."/>
            <person name="Grimwood J."/>
            <person name="Schmutz J."/>
            <person name="Mullet J.E."/>
        </authorList>
    </citation>
    <scope>NUCLEOTIDE SEQUENCE [LARGE SCALE GENOMIC DNA]</scope>
    <source>
        <strain evidence="3">cv. BTx623</strain>
    </source>
</reference>
<evidence type="ECO:0000313" key="3">
    <source>
        <dbReference type="Proteomes" id="UP000000768"/>
    </source>
</evidence>
<evidence type="ECO:0000313" key="2">
    <source>
        <dbReference type="EMBL" id="OQU82233.1"/>
    </source>
</evidence>
<dbReference type="InterPro" id="IPR053253">
    <property type="entry name" value="Sex_diff_modulator"/>
</dbReference>
<dbReference type="InParanoid" id="A0A1Z5REQ3"/>
<keyword evidence="3" id="KW-1185">Reference proteome</keyword>
<evidence type="ECO:0008006" key="4">
    <source>
        <dbReference type="Google" id="ProtNLM"/>
    </source>
</evidence>
<dbReference type="FunCoup" id="A0A1Z5REQ3">
    <property type="interactions" value="4"/>
</dbReference>
<feature type="compositionally biased region" description="Low complexity" evidence="1">
    <location>
        <begin position="233"/>
        <end position="248"/>
    </location>
</feature>
<feature type="region of interest" description="Disordered" evidence="1">
    <location>
        <begin position="318"/>
        <end position="394"/>
    </location>
</feature>
<feature type="region of interest" description="Disordered" evidence="1">
    <location>
        <begin position="185"/>
        <end position="211"/>
    </location>
</feature>
<dbReference type="AlphaFoldDB" id="A0A1Z5REQ3"/>
<evidence type="ECO:0000256" key="1">
    <source>
        <dbReference type="SAM" id="MobiDB-lite"/>
    </source>
</evidence>
<gene>
    <name evidence="2" type="ORF">SORBI_3006G199601</name>
</gene>
<dbReference type="OMA" id="WDAAHIP"/>
<sequence length="683" mass="75189">MPENRPAAGSAVVLTSAAMVQETTRLRTRAVLLVARNRPHNIDITIGDVSRVVAGCVRMPPHEMRTMRHRPEDFMIIFDAAHQRTLALRVGNVRVKEVLFNIVPWTEHAHGGDVTWWYHVRMAIENLPSHAWNLDVLKEMLGEVCLFDKIDRATYRQQASDILYCWAWMWFPDALPRSKTVTFFSNGAGQTPPPLGTSQQPREVAPPPRGKSHNLIIHLDLVEDWSPPRERTPSSGQSGIPSSVSSGPDECPRIYNFDDWQPGVLDGLQARPRPVACRPPQRSFAPSPDDDNDDERRQRDPSRGLLQQGIQAFSLLRRTTGSSNNGPGDRQRTRSPPPSRRWARDAEDDAGQGRGRQLARDAHTSPRRRDPMRLEDANWERRRSRSPPAKSAHTDLQDAALGAIGKGDLGSALFSGTLVAAEEAPPPPPRHPDPMMDWFKETCTGNIWTDISCSFGNYDPMLAEAMAACSMATSRPLSFSTDGSPWEELRSPVYTPNSTNWDKIAELTEEAQALGLGNVIHFGPGVQREENGRLITTGITEQAAEELLNARRDTIVSSMSVPCEQPVLATPSAHMQQGKTSGKTKATKTAVGTLRRSTRQKAKISSVPVSKRASHRLIKAFGVAGNNEPIGDEALQAYVQTFATPLSPEHIEAVRRLTSLDSGPVMAATAQLAAAEGDPAAKE</sequence>
<dbReference type="EMBL" id="CM000765">
    <property type="protein sequence ID" value="OQU82233.1"/>
    <property type="molecule type" value="Genomic_DNA"/>
</dbReference>
<name>A0A1Z5REQ3_SORBI</name>
<feature type="region of interest" description="Disordered" evidence="1">
    <location>
        <begin position="226"/>
        <end position="306"/>
    </location>
</feature>
<proteinExistence type="predicted"/>
<dbReference type="eggNOG" id="KOG1075">
    <property type="taxonomic scope" value="Eukaryota"/>
</dbReference>
<accession>A0A1Z5REQ3</accession>
<dbReference type="Proteomes" id="UP000000768">
    <property type="component" value="Chromosome 6"/>
</dbReference>
<dbReference type="Gramene" id="OQU82233">
    <property type="protein sequence ID" value="OQU82233"/>
    <property type="gene ID" value="SORBI_3006G199601"/>
</dbReference>
<dbReference type="PANTHER" id="PTHR33087">
    <property type="entry name" value="OS07G0539200 PROTEIN"/>
    <property type="match status" value="1"/>
</dbReference>
<reference evidence="2 3" key="1">
    <citation type="journal article" date="2009" name="Nature">
        <title>The Sorghum bicolor genome and the diversification of grasses.</title>
        <authorList>
            <person name="Paterson A.H."/>
            <person name="Bowers J.E."/>
            <person name="Bruggmann R."/>
            <person name="Dubchak I."/>
            <person name="Grimwood J."/>
            <person name="Gundlach H."/>
            <person name="Haberer G."/>
            <person name="Hellsten U."/>
            <person name="Mitros T."/>
            <person name="Poliakov A."/>
            <person name="Schmutz J."/>
            <person name="Spannagl M."/>
            <person name="Tang H."/>
            <person name="Wang X."/>
            <person name="Wicker T."/>
            <person name="Bharti A.K."/>
            <person name="Chapman J."/>
            <person name="Feltus F.A."/>
            <person name="Gowik U."/>
            <person name="Grigoriev I.V."/>
            <person name="Lyons E."/>
            <person name="Maher C.A."/>
            <person name="Martis M."/>
            <person name="Narechania A."/>
            <person name="Otillar R.P."/>
            <person name="Penning B.W."/>
            <person name="Salamov A.A."/>
            <person name="Wang Y."/>
            <person name="Zhang L."/>
            <person name="Carpita N.C."/>
            <person name="Freeling M."/>
            <person name="Gingle A.R."/>
            <person name="Hash C.T."/>
            <person name="Keller B."/>
            <person name="Klein P."/>
            <person name="Kresovich S."/>
            <person name="McCann M.C."/>
            <person name="Ming R."/>
            <person name="Peterson D.G."/>
            <person name="Mehboob-ur-Rahman"/>
            <person name="Ware D."/>
            <person name="Westhoff P."/>
            <person name="Mayer K.F."/>
            <person name="Messing J."/>
            <person name="Rokhsar D.S."/>
        </authorList>
    </citation>
    <scope>NUCLEOTIDE SEQUENCE [LARGE SCALE GENOMIC DNA]</scope>
    <source>
        <strain evidence="3">cv. BTx623</strain>
    </source>
</reference>
<protein>
    <recommendedName>
        <fullName evidence="4">DUF4283 domain-containing protein</fullName>
    </recommendedName>
</protein>
<feature type="compositionally biased region" description="Basic and acidic residues" evidence="1">
    <location>
        <begin position="358"/>
        <end position="381"/>
    </location>
</feature>